<proteinExistence type="predicted"/>
<dbReference type="Proteomes" id="UP000569329">
    <property type="component" value="Unassembled WGS sequence"/>
</dbReference>
<protein>
    <submittedName>
        <fullName evidence="1">Uncharacterized protein</fullName>
    </submittedName>
</protein>
<comment type="caution">
    <text evidence="1">The sequence shown here is derived from an EMBL/GenBank/DDBJ whole genome shotgun (WGS) entry which is preliminary data.</text>
</comment>
<evidence type="ECO:0000313" key="2">
    <source>
        <dbReference type="Proteomes" id="UP000569329"/>
    </source>
</evidence>
<accession>A0A839E3V4</accession>
<keyword evidence="2" id="KW-1185">Reference proteome</keyword>
<reference evidence="1 2" key="1">
    <citation type="submission" date="2020-07" db="EMBL/GenBank/DDBJ databases">
        <title>Sequencing the genomes of 1000 actinobacteria strains.</title>
        <authorList>
            <person name="Klenk H.-P."/>
        </authorList>
    </citation>
    <scope>NUCLEOTIDE SEQUENCE [LARGE SCALE GENOMIC DNA]</scope>
    <source>
        <strain evidence="1 2">DSM 45975</strain>
    </source>
</reference>
<sequence>MRVRFAAVAGSAGAEQAGGPGLVSYAFVVVR</sequence>
<organism evidence="1 2">
    <name type="scientific">Halosaccharopolyspora lacisalsi</name>
    <dbReference type="NCBI Taxonomy" id="1000566"/>
    <lineage>
        <taxon>Bacteria</taxon>
        <taxon>Bacillati</taxon>
        <taxon>Actinomycetota</taxon>
        <taxon>Actinomycetes</taxon>
        <taxon>Pseudonocardiales</taxon>
        <taxon>Pseudonocardiaceae</taxon>
        <taxon>Halosaccharopolyspora</taxon>
    </lineage>
</organism>
<evidence type="ECO:0000313" key="1">
    <source>
        <dbReference type="EMBL" id="MBA8826465.1"/>
    </source>
</evidence>
<dbReference type="AlphaFoldDB" id="A0A839E3V4"/>
<name>A0A839E3V4_9PSEU</name>
<gene>
    <name evidence="1" type="ORF">FHX42_003841</name>
</gene>
<dbReference type="EMBL" id="JACGWZ010000005">
    <property type="protein sequence ID" value="MBA8826465.1"/>
    <property type="molecule type" value="Genomic_DNA"/>
</dbReference>